<organism evidence="2">
    <name type="scientific">Arundo donax</name>
    <name type="common">Giant reed</name>
    <name type="synonym">Donax arundinaceus</name>
    <dbReference type="NCBI Taxonomy" id="35708"/>
    <lineage>
        <taxon>Eukaryota</taxon>
        <taxon>Viridiplantae</taxon>
        <taxon>Streptophyta</taxon>
        <taxon>Embryophyta</taxon>
        <taxon>Tracheophyta</taxon>
        <taxon>Spermatophyta</taxon>
        <taxon>Magnoliopsida</taxon>
        <taxon>Liliopsida</taxon>
        <taxon>Poales</taxon>
        <taxon>Poaceae</taxon>
        <taxon>PACMAD clade</taxon>
        <taxon>Arundinoideae</taxon>
        <taxon>Arundineae</taxon>
        <taxon>Arundo</taxon>
    </lineage>
</organism>
<dbReference type="EMBL" id="GBRH01161839">
    <property type="protein sequence ID" value="JAE36057.1"/>
    <property type="molecule type" value="Transcribed_RNA"/>
</dbReference>
<feature type="region of interest" description="Disordered" evidence="1">
    <location>
        <begin position="1"/>
        <end position="32"/>
    </location>
</feature>
<accession>A0A0A9HH26</accession>
<reference evidence="2" key="2">
    <citation type="journal article" date="2015" name="Data Brief">
        <title>Shoot transcriptome of the giant reed, Arundo donax.</title>
        <authorList>
            <person name="Barrero R.A."/>
            <person name="Guerrero F.D."/>
            <person name="Moolhuijzen P."/>
            <person name="Goolsby J.A."/>
            <person name="Tidwell J."/>
            <person name="Bellgard S.E."/>
            <person name="Bellgard M.I."/>
        </authorList>
    </citation>
    <scope>NUCLEOTIDE SEQUENCE</scope>
    <source>
        <tissue evidence="2">Shoot tissue taken approximately 20 cm above the soil surface</tissue>
    </source>
</reference>
<protein>
    <submittedName>
        <fullName evidence="2">Uncharacterized protein</fullName>
    </submittedName>
</protein>
<reference evidence="2" key="1">
    <citation type="submission" date="2014-09" db="EMBL/GenBank/DDBJ databases">
        <authorList>
            <person name="Magalhaes I.L.F."/>
            <person name="Oliveira U."/>
            <person name="Santos F.R."/>
            <person name="Vidigal T.H.D.A."/>
            <person name="Brescovit A.D."/>
            <person name="Santos A.J."/>
        </authorList>
    </citation>
    <scope>NUCLEOTIDE SEQUENCE</scope>
    <source>
        <tissue evidence="2">Shoot tissue taken approximately 20 cm above the soil surface</tissue>
    </source>
</reference>
<sequence length="32" mass="3222">MSYTPMAPCPDDALSSADATRSRAAGASLPLP</sequence>
<proteinExistence type="predicted"/>
<evidence type="ECO:0000256" key="1">
    <source>
        <dbReference type="SAM" id="MobiDB-lite"/>
    </source>
</evidence>
<evidence type="ECO:0000313" key="2">
    <source>
        <dbReference type="EMBL" id="JAE36057.1"/>
    </source>
</evidence>
<dbReference type="AlphaFoldDB" id="A0A0A9HH26"/>
<name>A0A0A9HH26_ARUDO</name>